<evidence type="ECO:0000313" key="1">
    <source>
        <dbReference type="EMBL" id="RON80629.1"/>
    </source>
</evidence>
<dbReference type="EMBL" id="MOBX01000013">
    <property type="protein sequence ID" value="RON80629.1"/>
    <property type="molecule type" value="Genomic_DNA"/>
</dbReference>
<dbReference type="OrthoDB" id="2960996at2"/>
<evidence type="ECO:0008006" key="3">
    <source>
        <dbReference type="Google" id="ProtNLM"/>
    </source>
</evidence>
<name>A0A423MBJ2_PSEFL</name>
<dbReference type="RefSeq" id="WP_123449775.1">
    <property type="nucleotide sequence ID" value="NZ_MOBX01000013.1"/>
</dbReference>
<reference evidence="1 2" key="1">
    <citation type="submission" date="2016-10" db="EMBL/GenBank/DDBJ databases">
        <title>Comparative genome analysis of multiple Pseudomonas spp. focuses on biocontrol and plant growth promoting traits.</title>
        <authorList>
            <person name="Tao X.-Y."/>
            <person name="Taylor C.G."/>
        </authorList>
    </citation>
    <scope>NUCLEOTIDE SEQUENCE [LARGE SCALE GENOMIC DNA]</scope>
    <source>
        <strain evidence="1 2">28B5</strain>
    </source>
</reference>
<sequence length="364" mass="41188">MALLDFREIASANRSFNSKQAIPIGVSSSVDDFELFAQEFFTSVKKMRIFKSVSNGPDQGMDLGVTDSSGFRWLVSCKHYAHMDKPVPLDKEFGVLEKTLSWECDGFIAFYTTIPSATLDQHLDGAEKGGIKVERYTKDRIESELLASSTGTQIAARYFPKSMTNHYGNLIKTVDEYDINDVVITNGVARLANFSIHLGSDDADYVLRMKERLAYDANIYATILQHRPYFAAAITDAVDLAPSYFQADSTLAQHFSGLAPTWDAFRLSQEESLERIYYVCAAWAFWDWYDANLIFAKTMVIRSFQHLGKVDDEESLLSLVAKEEFEDQIQYQKTKGLLNIGLLSHKLPEQYRNVLGRLFLFGQA</sequence>
<dbReference type="AlphaFoldDB" id="A0A423MBJ2"/>
<proteinExistence type="predicted"/>
<evidence type="ECO:0000313" key="2">
    <source>
        <dbReference type="Proteomes" id="UP000285378"/>
    </source>
</evidence>
<organism evidence="1 2">
    <name type="scientific">Pseudomonas fluorescens</name>
    <dbReference type="NCBI Taxonomy" id="294"/>
    <lineage>
        <taxon>Bacteria</taxon>
        <taxon>Pseudomonadati</taxon>
        <taxon>Pseudomonadota</taxon>
        <taxon>Gammaproteobacteria</taxon>
        <taxon>Pseudomonadales</taxon>
        <taxon>Pseudomonadaceae</taxon>
        <taxon>Pseudomonas</taxon>
    </lineage>
</organism>
<comment type="caution">
    <text evidence="1">The sequence shown here is derived from an EMBL/GenBank/DDBJ whole genome shotgun (WGS) entry which is preliminary data.</text>
</comment>
<dbReference type="Proteomes" id="UP000285378">
    <property type="component" value="Unassembled WGS sequence"/>
</dbReference>
<protein>
    <recommendedName>
        <fullName evidence="3">Restriction endonuclease type IV Mrr domain-containing protein</fullName>
    </recommendedName>
</protein>
<gene>
    <name evidence="1" type="ORF">BK670_10500</name>
</gene>
<accession>A0A423MBJ2</accession>